<dbReference type="RefSeq" id="WP_119443136.1">
    <property type="nucleotide sequence ID" value="NZ_CP170494.1"/>
</dbReference>
<keyword evidence="2" id="KW-1185">Reference proteome</keyword>
<comment type="caution">
    <text evidence="1">The sequence shown here is derived from an EMBL/GenBank/DDBJ whole genome shotgun (WGS) entry which is preliminary data.</text>
</comment>
<gene>
    <name evidence="1" type="ORF">CJO09_15260</name>
</gene>
<dbReference type="Proteomes" id="UP000266483">
    <property type="component" value="Unassembled WGS sequence"/>
</dbReference>
<name>A0ABX9MVZ0_9BURK</name>
<reference evidence="1 2" key="1">
    <citation type="submission" date="2017-08" db="EMBL/GenBank/DDBJ databases">
        <title>Pusillimonas indicus sp. nov., a member of the family Alcaligenaceae isolated from surface seawater.</title>
        <authorList>
            <person name="Li J."/>
        </authorList>
    </citation>
    <scope>NUCLEOTIDE SEQUENCE [LARGE SCALE GENOMIC DNA]</scope>
    <source>
        <strain evidence="1 2">17-4A</strain>
    </source>
</reference>
<protein>
    <submittedName>
        <fullName evidence="1">Uncharacterized protein</fullName>
    </submittedName>
</protein>
<accession>A0ABX9MVZ0</accession>
<dbReference type="EMBL" id="NQOU01000012">
    <property type="protein sequence ID" value="RII81662.1"/>
    <property type="molecule type" value="Genomic_DNA"/>
</dbReference>
<proteinExistence type="predicted"/>
<organism evidence="1 2">
    <name type="scientific">Neopusillimonas maritima</name>
    <dbReference type="NCBI Taxonomy" id="2026239"/>
    <lineage>
        <taxon>Bacteria</taxon>
        <taxon>Pseudomonadati</taxon>
        <taxon>Pseudomonadota</taxon>
        <taxon>Betaproteobacteria</taxon>
        <taxon>Burkholderiales</taxon>
        <taxon>Alcaligenaceae</taxon>
        <taxon>Neopusillimonas</taxon>
    </lineage>
</organism>
<evidence type="ECO:0000313" key="2">
    <source>
        <dbReference type="Proteomes" id="UP000266483"/>
    </source>
</evidence>
<sequence>MVMQGYGGLLPANEAADRYHHTAPKIEVVSIGAGGGSIVSIDEATGEPHVVMAWVVPNPR</sequence>
<evidence type="ECO:0000313" key="1">
    <source>
        <dbReference type="EMBL" id="RII81662.1"/>
    </source>
</evidence>